<evidence type="ECO:0000256" key="5">
    <source>
        <dbReference type="SAM" id="MobiDB-lite"/>
    </source>
</evidence>
<evidence type="ECO:0000313" key="6">
    <source>
        <dbReference type="EMBL" id="KAK4527173.1"/>
    </source>
</evidence>
<evidence type="ECO:0000256" key="4">
    <source>
        <dbReference type="ARBA" id="ARBA00023242"/>
    </source>
</evidence>
<comment type="subcellular location">
    <subcellularLocation>
        <location evidence="1">Nucleus</location>
    </subcellularLocation>
</comment>
<dbReference type="GO" id="GO:0006366">
    <property type="term" value="P:transcription by RNA polymerase II"/>
    <property type="evidence" value="ECO:0007669"/>
    <property type="project" value="InterPro"/>
</dbReference>
<keyword evidence="4" id="KW-0539">Nucleus</keyword>
<keyword evidence="2" id="KW-0805">Transcription regulation</keyword>
<dbReference type="AlphaFoldDB" id="A0AAV9IIU9"/>
<protein>
    <submittedName>
        <fullName evidence="6">Uncharacterized protein</fullName>
    </submittedName>
</protein>
<feature type="region of interest" description="Disordered" evidence="5">
    <location>
        <begin position="219"/>
        <end position="254"/>
    </location>
</feature>
<feature type="compositionally biased region" description="Low complexity" evidence="5">
    <location>
        <begin position="49"/>
        <end position="60"/>
    </location>
</feature>
<keyword evidence="7" id="KW-1185">Reference proteome</keyword>
<evidence type="ECO:0000256" key="2">
    <source>
        <dbReference type="ARBA" id="ARBA00023015"/>
    </source>
</evidence>
<feature type="compositionally biased region" description="Polar residues" evidence="5">
    <location>
        <begin position="229"/>
        <end position="251"/>
    </location>
</feature>
<feature type="compositionally biased region" description="Basic and acidic residues" evidence="5">
    <location>
        <begin position="1"/>
        <end position="15"/>
    </location>
</feature>
<proteinExistence type="predicted"/>
<organism evidence="6 7">
    <name type="scientific">Galdieria yellowstonensis</name>
    <dbReference type="NCBI Taxonomy" id="3028027"/>
    <lineage>
        <taxon>Eukaryota</taxon>
        <taxon>Rhodophyta</taxon>
        <taxon>Bangiophyceae</taxon>
        <taxon>Galdieriales</taxon>
        <taxon>Galdieriaceae</taxon>
        <taxon>Galdieria</taxon>
    </lineage>
</organism>
<dbReference type="GO" id="GO:0005634">
    <property type="term" value="C:nucleus"/>
    <property type="evidence" value="ECO:0007669"/>
    <property type="project" value="UniProtKB-SubCell"/>
</dbReference>
<dbReference type="PANTHER" id="PTHR11380:SF16">
    <property type="entry name" value="TRANSCRIPTION INITIATION PROTEIN SPT3 HOMOLOG"/>
    <property type="match status" value="1"/>
</dbReference>
<evidence type="ECO:0000256" key="3">
    <source>
        <dbReference type="ARBA" id="ARBA00023163"/>
    </source>
</evidence>
<dbReference type="InterPro" id="IPR003195">
    <property type="entry name" value="TFIID_TAF13"/>
</dbReference>
<evidence type="ECO:0000313" key="7">
    <source>
        <dbReference type="Proteomes" id="UP001300502"/>
    </source>
</evidence>
<keyword evidence="3" id="KW-0804">Transcription</keyword>
<feature type="compositionally biased region" description="Polar residues" evidence="5">
    <location>
        <begin position="27"/>
        <end position="36"/>
    </location>
</feature>
<name>A0AAV9IIU9_9RHOD</name>
<dbReference type="PANTHER" id="PTHR11380">
    <property type="entry name" value="TRANSCRIPTION INITIATION FACTOR TFIID/SUPT3-RELATED"/>
    <property type="match status" value="1"/>
</dbReference>
<dbReference type="Proteomes" id="UP001300502">
    <property type="component" value="Unassembled WGS sequence"/>
</dbReference>
<evidence type="ECO:0000256" key="1">
    <source>
        <dbReference type="ARBA" id="ARBA00004123"/>
    </source>
</evidence>
<reference evidence="6 7" key="1">
    <citation type="submission" date="2022-07" db="EMBL/GenBank/DDBJ databases">
        <title>Genome-wide signatures of adaptation to extreme environments.</title>
        <authorList>
            <person name="Cho C.H."/>
            <person name="Yoon H.S."/>
        </authorList>
    </citation>
    <scope>NUCLEOTIDE SEQUENCE [LARGE SCALE GENOMIC DNA]</scope>
    <source>
        <strain evidence="6 7">108.79 E11</strain>
    </source>
</reference>
<accession>A0AAV9IIU9</accession>
<sequence>MTDTIDHTNGDKKAAQEAATTGRDTKNAANTKQTVQPDMKDARTKKVNSKGNNNNMLNGKEASDSLNKRKALHFSNLSIPKVVDISNPPKDTFFSSQVEAIMFAFGECRYMNSDILELVEETVRQFILFVIRRLWKQRRVEESPPGDQLKLSDVIHLVQKDHRLTRRTCAFVKSVGGSVDDVFNSKEYTVDNYSVIRSLSVPFSETTQKMENTGVVETSPHIPAKETDSVSSPKNTSSFHNRLSSSETTTRQQKESAEYSSIFNNIDIMSILVSKAAASLSQVFSQSMYHEYSYCRKVSFTVNLSQQRNSVVDRSVYFLQWLGIAQSEIQLENAAVHALGYLCWETIGLITQTSLMIRHMSENVLSPKTSGVGNKHIGSVDPRRLYCCTAQQFILALRHGLGTWLVLPLHDEELGSIAKELERKSILGDRSMFDVSGLHLRKVSQLQVYHILDTLRFLRDIRRNGTCTNILVNLFGDYLLGR</sequence>
<dbReference type="EMBL" id="JANCYU010000048">
    <property type="protein sequence ID" value="KAK4527173.1"/>
    <property type="molecule type" value="Genomic_DNA"/>
</dbReference>
<gene>
    <name evidence="6" type="ORF">GAYE_SCF35G5095</name>
</gene>
<comment type="caution">
    <text evidence="6">The sequence shown here is derived from an EMBL/GenBank/DDBJ whole genome shotgun (WGS) entry which is preliminary data.</text>
</comment>
<feature type="region of interest" description="Disordered" evidence="5">
    <location>
        <begin position="1"/>
        <end position="64"/>
    </location>
</feature>